<dbReference type="PANTHER" id="PTHR43464">
    <property type="entry name" value="METHYLTRANSFERASE"/>
    <property type="match status" value="1"/>
</dbReference>
<dbReference type="OrthoDB" id="5522265at2"/>
<proteinExistence type="predicted"/>
<evidence type="ECO:0000313" key="6">
    <source>
        <dbReference type="Proteomes" id="UP000245998"/>
    </source>
</evidence>
<gene>
    <name evidence="5" type="ORF">DCC39_07315</name>
</gene>
<evidence type="ECO:0000259" key="4">
    <source>
        <dbReference type="Pfam" id="PF08241"/>
    </source>
</evidence>
<dbReference type="CDD" id="cd02440">
    <property type="entry name" value="AdoMet_MTases"/>
    <property type="match status" value="1"/>
</dbReference>
<accession>A0A2U1K4A1</accession>
<dbReference type="Proteomes" id="UP000245998">
    <property type="component" value="Unassembled WGS sequence"/>
</dbReference>
<keyword evidence="6" id="KW-1185">Reference proteome</keyword>
<dbReference type="AlphaFoldDB" id="A0A2U1K4A1"/>
<dbReference type="Gene3D" id="3.40.50.150">
    <property type="entry name" value="Vaccinia Virus protein VP39"/>
    <property type="match status" value="1"/>
</dbReference>
<dbReference type="Pfam" id="PF08241">
    <property type="entry name" value="Methyltransf_11"/>
    <property type="match status" value="1"/>
</dbReference>
<dbReference type="InterPro" id="IPR029063">
    <property type="entry name" value="SAM-dependent_MTases_sf"/>
</dbReference>
<dbReference type="GO" id="GO:0032259">
    <property type="term" value="P:methylation"/>
    <property type="evidence" value="ECO:0007669"/>
    <property type="project" value="UniProtKB-KW"/>
</dbReference>
<sequence length="248" mass="28668">MYEVKHRKYWDKSAKIYDGIIHDELNSFKKEAWESILQARIAEDRPLQILDFGTGPGFFTIVLSQMGHHVTALDFSKDMIAAAKRNCDSAGVKPQFIHVTGDTSFNPENTFDIIISRNVTWTLHQPEKVYSDWHKWLKKGGKVIIFDANWNISLANKIHGKIYQRDIKKAIQLGFPQYDEAELFSEGDEIAKHLPLTYAMRPEWDRAVLFQLGFHNIRIDQDFDDLIYTEAEKIAYQSIPSFSIVGTK</sequence>
<dbReference type="SUPFAM" id="SSF53335">
    <property type="entry name" value="S-adenosyl-L-methionine-dependent methyltransferases"/>
    <property type="match status" value="1"/>
</dbReference>
<name>A0A2U1K4A1_9BACI</name>
<keyword evidence="2 5" id="KW-0808">Transferase</keyword>
<feature type="domain" description="Methyltransferase type 11" evidence="4">
    <location>
        <begin position="50"/>
        <end position="145"/>
    </location>
</feature>
<evidence type="ECO:0000313" key="5">
    <source>
        <dbReference type="EMBL" id="PWA12232.1"/>
    </source>
</evidence>
<keyword evidence="3" id="KW-0949">S-adenosyl-L-methionine</keyword>
<reference evidence="5 6" key="1">
    <citation type="submission" date="2018-04" db="EMBL/GenBank/DDBJ databases">
        <title>Camelliibacillus theae gen. nov., sp. nov., isolated from Pu'er tea.</title>
        <authorList>
            <person name="Niu L."/>
        </authorList>
    </citation>
    <scope>NUCLEOTIDE SEQUENCE [LARGE SCALE GENOMIC DNA]</scope>
    <source>
        <strain evidence="5 6">T8</strain>
    </source>
</reference>
<evidence type="ECO:0000256" key="3">
    <source>
        <dbReference type="ARBA" id="ARBA00022691"/>
    </source>
</evidence>
<organism evidence="5 6">
    <name type="scientific">Pueribacillus theae</name>
    <dbReference type="NCBI Taxonomy" id="2171751"/>
    <lineage>
        <taxon>Bacteria</taxon>
        <taxon>Bacillati</taxon>
        <taxon>Bacillota</taxon>
        <taxon>Bacilli</taxon>
        <taxon>Bacillales</taxon>
        <taxon>Bacillaceae</taxon>
        <taxon>Pueribacillus</taxon>
    </lineage>
</organism>
<dbReference type="RefSeq" id="WP_116554238.1">
    <property type="nucleotide sequence ID" value="NZ_QCZG01000011.1"/>
</dbReference>
<protein>
    <submittedName>
        <fullName evidence="5">Class I SAM-dependent methyltransferase</fullName>
    </submittedName>
</protein>
<evidence type="ECO:0000256" key="1">
    <source>
        <dbReference type="ARBA" id="ARBA00022603"/>
    </source>
</evidence>
<dbReference type="InterPro" id="IPR013216">
    <property type="entry name" value="Methyltransf_11"/>
</dbReference>
<evidence type="ECO:0000256" key="2">
    <source>
        <dbReference type="ARBA" id="ARBA00022679"/>
    </source>
</evidence>
<dbReference type="EMBL" id="QCZG01000011">
    <property type="protein sequence ID" value="PWA12232.1"/>
    <property type="molecule type" value="Genomic_DNA"/>
</dbReference>
<dbReference type="PANTHER" id="PTHR43464:SF19">
    <property type="entry name" value="UBIQUINONE BIOSYNTHESIS O-METHYLTRANSFERASE, MITOCHONDRIAL"/>
    <property type="match status" value="1"/>
</dbReference>
<dbReference type="GO" id="GO:0008757">
    <property type="term" value="F:S-adenosylmethionine-dependent methyltransferase activity"/>
    <property type="evidence" value="ECO:0007669"/>
    <property type="project" value="InterPro"/>
</dbReference>
<keyword evidence="1 5" id="KW-0489">Methyltransferase</keyword>
<comment type="caution">
    <text evidence="5">The sequence shown here is derived from an EMBL/GenBank/DDBJ whole genome shotgun (WGS) entry which is preliminary data.</text>
</comment>